<name>A0A848J7B6_9BACT</name>
<dbReference type="Pfam" id="PF20311">
    <property type="entry name" value="DUF6607"/>
    <property type="match status" value="1"/>
</dbReference>
<accession>A0A848J7B6</accession>
<proteinExistence type="predicted"/>
<dbReference type="RefSeq" id="WP_169684754.1">
    <property type="nucleotide sequence ID" value="NZ_JABBNU010000012.1"/>
</dbReference>
<dbReference type="InterPro" id="IPR046715">
    <property type="entry name" value="DUF6607"/>
</dbReference>
<sequence>MKNLFYSILFILPVLQSQAQNNIKQDREAILSMCGCYDVTFNFAETFAEDENYEFHDNYRAKALEYVFPVLSEDSKIVLQHLLIVGDTMIIKHWRQDWIYENVNLYTYDYDNLWQFEKLKSSNVKGQWTQKVFQVDDSPRYEGTASWVHVDGKHYWENTTSAPLPRREFSKRKDYNVMIRRNRQEITNEGWIHEQDNQKVIRDDAGDKLLAGEKGWNTYNRTEDNRCNVAKTWWEKNQFFWADVRTVWDELFGFNQSIKLNKKVDDQLLFSRLFSLQDELVGDNYDSEEARTLIRQTIQKYLVTNQKLVSNK</sequence>
<reference evidence="1 2" key="1">
    <citation type="submission" date="2020-04" db="EMBL/GenBank/DDBJ databases">
        <title>Flammeovirgaceae bacterium KN852 isolated from deep sea.</title>
        <authorList>
            <person name="Zhang D.-C."/>
        </authorList>
    </citation>
    <scope>NUCLEOTIDE SEQUENCE [LARGE SCALE GENOMIC DNA]</scope>
    <source>
        <strain evidence="1 2">KN852</strain>
    </source>
</reference>
<evidence type="ECO:0000313" key="2">
    <source>
        <dbReference type="Proteomes" id="UP000559010"/>
    </source>
</evidence>
<evidence type="ECO:0000313" key="1">
    <source>
        <dbReference type="EMBL" id="NMM50390.1"/>
    </source>
</evidence>
<protein>
    <submittedName>
        <fullName evidence="1">Uncharacterized protein</fullName>
    </submittedName>
</protein>
<keyword evidence="2" id="KW-1185">Reference proteome</keyword>
<dbReference type="EMBL" id="JABBNU010000012">
    <property type="protein sequence ID" value="NMM50390.1"/>
    <property type="molecule type" value="Genomic_DNA"/>
</dbReference>
<comment type="caution">
    <text evidence="1">The sequence shown here is derived from an EMBL/GenBank/DDBJ whole genome shotgun (WGS) entry which is preliminary data.</text>
</comment>
<organism evidence="1 2">
    <name type="scientific">Marinigracilibium pacificum</name>
    <dbReference type="NCBI Taxonomy" id="2729599"/>
    <lineage>
        <taxon>Bacteria</taxon>
        <taxon>Pseudomonadati</taxon>
        <taxon>Bacteroidota</taxon>
        <taxon>Cytophagia</taxon>
        <taxon>Cytophagales</taxon>
        <taxon>Flammeovirgaceae</taxon>
        <taxon>Marinigracilibium</taxon>
    </lineage>
</organism>
<dbReference type="Proteomes" id="UP000559010">
    <property type="component" value="Unassembled WGS sequence"/>
</dbReference>
<dbReference type="AlphaFoldDB" id="A0A848J7B6"/>
<gene>
    <name evidence="1" type="ORF">HH304_18415</name>
</gene>